<proteinExistence type="predicted"/>
<comment type="caution">
    <text evidence="1">The sequence shown here is derived from an EMBL/GenBank/DDBJ whole genome shotgun (WGS) entry which is preliminary data.</text>
</comment>
<dbReference type="EMBL" id="BPLR01002311">
    <property type="protein sequence ID" value="GIX72419.1"/>
    <property type="molecule type" value="Genomic_DNA"/>
</dbReference>
<keyword evidence="2" id="KW-1185">Reference proteome</keyword>
<accession>A0AAV4MNQ2</accession>
<dbReference type="Proteomes" id="UP001054945">
    <property type="component" value="Unassembled WGS sequence"/>
</dbReference>
<sequence>MDKQKHLIRNRRYTRGLKFKNDLHWAWKLYEADDFLGGCALPDISDSGGTFDEGVGVGEKIPPFASNGLNIYVSFFSRKSLPEF</sequence>
<protein>
    <submittedName>
        <fullName evidence="1">Uncharacterized protein</fullName>
    </submittedName>
</protein>
<name>A0AAV4MNQ2_CAEEX</name>
<evidence type="ECO:0000313" key="2">
    <source>
        <dbReference type="Proteomes" id="UP001054945"/>
    </source>
</evidence>
<organism evidence="1 2">
    <name type="scientific">Caerostris extrusa</name>
    <name type="common">Bark spider</name>
    <name type="synonym">Caerostris bankana</name>
    <dbReference type="NCBI Taxonomy" id="172846"/>
    <lineage>
        <taxon>Eukaryota</taxon>
        <taxon>Metazoa</taxon>
        <taxon>Ecdysozoa</taxon>
        <taxon>Arthropoda</taxon>
        <taxon>Chelicerata</taxon>
        <taxon>Arachnida</taxon>
        <taxon>Araneae</taxon>
        <taxon>Araneomorphae</taxon>
        <taxon>Entelegynae</taxon>
        <taxon>Araneoidea</taxon>
        <taxon>Araneidae</taxon>
        <taxon>Caerostris</taxon>
    </lineage>
</organism>
<dbReference type="AlphaFoldDB" id="A0AAV4MNQ2"/>
<evidence type="ECO:0000313" key="1">
    <source>
        <dbReference type="EMBL" id="GIX72419.1"/>
    </source>
</evidence>
<reference evidence="1 2" key="1">
    <citation type="submission" date="2021-06" db="EMBL/GenBank/DDBJ databases">
        <title>Caerostris extrusa draft genome.</title>
        <authorList>
            <person name="Kono N."/>
            <person name="Arakawa K."/>
        </authorList>
    </citation>
    <scope>NUCLEOTIDE SEQUENCE [LARGE SCALE GENOMIC DNA]</scope>
</reference>
<gene>
    <name evidence="1" type="ORF">CEXT_479591</name>
</gene>